<keyword evidence="2" id="KW-1185">Reference proteome</keyword>
<gene>
    <name evidence="1" type="ORF">PISL3812_01240</name>
</gene>
<reference evidence="1 2" key="1">
    <citation type="submission" date="2015-04" db="EMBL/GenBank/DDBJ databases">
        <authorList>
            <person name="Syromyatnikov M.Y."/>
            <person name="Popov V.N."/>
        </authorList>
    </citation>
    <scope>NUCLEOTIDE SEQUENCE [LARGE SCALE GENOMIC DNA]</scope>
    <source>
        <strain evidence="1">WF-38-12</strain>
    </source>
</reference>
<organism evidence="1 2">
    <name type="scientific">Talaromyces islandicus</name>
    <name type="common">Penicillium islandicum</name>
    <dbReference type="NCBI Taxonomy" id="28573"/>
    <lineage>
        <taxon>Eukaryota</taxon>
        <taxon>Fungi</taxon>
        <taxon>Dikarya</taxon>
        <taxon>Ascomycota</taxon>
        <taxon>Pezizomycotina</taxon>
        <taxon>Eurotiomycetes</taxon>
        <taxon>Eurotiomycetidae</taxon>
        <taxon>Eurotiales</taxon>
        <taxon>Trichocomaceae</taxon>
        <taxon>Talaromyces</taxon>
        <taxon>Talaromyces sect. Islandici</taxon>
    </lineage>
</organism>
<accession>A0A0U1LLI6</accession>
<proteinExistence type="predicted"/>
<evidence type="ECO:0000313" key="1">
    <source>
        <dbReference type="EMBL" id="CRG83884.1"/>
    </source>
</evidence>
<dbReference type="AlphaFoldDB" id="A0A0U1LLI6"/>
<dbReference type="OrthoDB" id="4472639at2759"/>
<protein>
    <submittedName>
        <fullName evidence="1">Uncharacterized protein</fullName>
    </submittedName>
</protein>
<name>A0A0U1LLI6_TALIS</name>
<sequence>MSTSTQDYFDGLLQQISINLQNTSNTFGPSSQQYKDVLQTLRDCIKQIEEKSQLGKPEPLDPTTLTQAMELLNLSDKNG</sequence>
<dbReference type="Proteomes" id="UP000054383">
    <property type="component" value="Unassembled WGS sequence"/>
</dbReference>
<evidence type="ECO:0000313" key="2">
    <source>
        <dbReference type="Proteomes" id="UP000054383"/>
    </source>
</evidence>
<dbReference type="EMBL" id="CVMT01000001">
    <property type="protein sequence ID" value="CRG83884.1"/>
    <property type="molecule type" value="Genomic_DNA"/>
</dbReference>